<evidence type="ECO:0000313" key="1">
    <source>
        <dbReference type="EMBL" id="JAD14449.1"/>
    </source>
</evidence>
<proteinExistence type="predicted"/>
<name>A0A0A8XMX1_ARUDO</name>
<sequence length="42" mass="4950">MAIIEKRMRIRTASPFKEHICHFWLLLICINAVESGQVRHSN</sequence>
<protein>
    <submittedName>
        <fullName evidence="1">Uncharacterized protein</fullName>
    </submittedName>
</protein>
<reference evidence="1" key="1">
    <citation type="submission" date="2014-09" db="EMBL/GenBank/DDBJ databases">
        <authorList>
            <person name="Magalhaes I.L.F."/>
            <person name="Oliveira U."/>
            <person name="Santos F.R."/>
            <person name="Vidigal T.H.D.A."/>
            <person name="Brescovit A.D."/>
            <person name="Santos A.J."/>
        </authorList>
    </citation>
    <scope>NUCLEOTIDE SEQUENCE</scope>
    <source>
        <tissue evidence="1">Shoot tissue taken approximately 20 cm above the soil surface</tissue>
    </source>
</reference>
<reference evidence="1" key="2">
    <citation type="journal article" date="2015" name="Data Brief">
        <title>Shoot transcriptome of the giant reed, Arundo donax.</title>
        <authorList>
            <person name="Barrero R.A."/>
            <person name="Guerrero F.D."/>
            <person name="Moolhuijzen P."/>
            <person name="Goolsby J.A."/>
            <person name="Tidwell J."/>
            <person name="Bellgard S.E."/>
            <person name="Bellgard M.I."/>
        </authorList>
    </citation>
    <scope>NUCLEOTIDE SEQUENCE</scope>
    <source>
        <tissue evidence="1">Shoot tissue taken approximately 20 cm above the soil surface</tissue>
    </source>
</reference>
<accession>A0A0A8XMX1</accession>
<dbReference type="EMBL" id="GBRH01283446">
    <property type="protein sequence ID" value="JAD14449.1"/>
    <property type="molecule type" value="Transcribed_RNA"/>
</dbReference>
<organism evidence="1">
    <name type="scientific">Arundo donax</name>
    <name type="common">Giant reed</name>
    <name type="synonym">Donax arundinaceus</name>
    <dbReference type="NCBI Taxonomy" id="35708"/>
    <lineage>
        <taxon>Eukaryota</taxon>
        <taxon>Viridiplantae</taxon>
        <taxon>Streptophyta</taxon>
        <taxon>Embryophyta</taxon>
        <taxon>Tracheophyta</taxon>
        <taxon>Spermatophyta</taxon>
        <taxon>Magnoliopsida</taxon>
        <taxon>Liliopsida</taxon>
        <taxon>Poales</taxon>
        <taxon>Poaceae</taxon>
        <taxon>PACMAD clade</taxon>
        <taxon>Arundinoideae</taxon>
        <taxon>Arundineae</taxon>
        <taxon>Arundo</taxon>
    </lineage>
</organism>
<dbReference type="AlphaFoldDB" id="A0A0A8XMX1"/>